<evidence type="ECO:0000256" key="3">
    <source>
        <dbReference type="ARBA" id="ARBA00022723"/>
    </source>
</evidence>
<dbReference type="EMBL" id="NMPM01000023">
    <property type="protein sequence ID" value="PAV26445.1"/>
    <property type="molecule type" value="Genomic_DNA"/>
</dbReference>
<dbReference type="RefSeq" id="WP_095610525.1">
    <property type="nucleotide sequence ID" value="NZ_NMPM01000023.1"/>
</dbReference>
<dbReference type="InterPro" id="IPR051263">
    <property type="entry name" value="C-type_cytochrome_biogenesis"/>
</dbReference>
<dbReference type="CDD" id="cd16378">
    <property type="entry name" value="CcmH_N"/>
    <property type="match status" value="1"/>
</dbReference>
<dbReference type="InterPro" id="IPR038297">
    <property type="entry name" value="CcmH/CycL/NrfF/Ccl2_sf"/>
</dbReference>
<keyword evidence="12" id="KW-1185">Reference proteome</keyword>
<dbReference type="AlphaFoldDB" id="A0A2A2I5M9"/>
<evidence type="ECO:0000256" key="1">
    <source>
        <dbReference type="ARBA" id="ARBA00010342"/>
    </source>
</evidence>
<evidence type="ECO:0000313" key="13">
    <source>
        <dbReference type="Proteomes" id="UP000245887"/>
    </source>
</evidence>
<feature type="region of interest" description="Disordered" evidence="8">
    <location>
        <begin position="132"/>
        <end position="155"/>
    </location>
</feature>
<comment type="function">
    <text evidence="7">Possible subunit of a heme lyase.</text>
</comment>
<sequence>MRAFCLLALLLVTLNAAATSATYQFESEADRERFRTLTSELRCPKCQNQAIADSNAPIASDMREQVHRMVVEGRSNDAIMEAMVSRFGEFVRYRPQVEPRTWLLWLTPLIAVGVGLIVIGVLLIRSSRRSPESSVLSEEDRQRADALLNGSPRDD</sequence>
<feature type="transmembrane region" description="Helical" evidence="7">
    <location>
        <begin position="102"/>
        <end position="124"/>
    </location>
</feature>
<dbReference type="Pfam" id="PF03918">
    <property type="entry name" value="CcmH"/>
    <property type="match status" value="1"/>
</dbReference>
<feature type="domain" description="CcmH/CycL/Ccl2/NrfF N-terminal" evidence="9">
    <location>
        <begin position="7"/>
        <end position="148"/>
    </location>
</feature>
<dbReference type="GO" id="GO:0017004">
    <property type="term" value="P:cytochrome complex assembly"/>
    <property type="evidence" value="ECO:0007669"/>
    <property type="project" value="UniProtKB-KW"/>
</dbReference>
<comment type="caution">
    <text evidence="10">The sequence shown here is derived from an EMBL/GenBank/DDBJ whole genome shotgun (WGS) entry which is preliminary data.</text>
</comment>
<evidence type="ECO:0000256" key="6">
    <source>
        <dbReference type="ARBA" id="ARBA00023004"/>
    </source>
</evidence>
<feature type="chain" id="PRO_5034084478" description="Cytochrome c-type biogenesis protein" evidence="7">
    <location>
        <begin position="19"/>
        <end position="155"/>
    </location>
</feature>
<keyword evidence="5" id="KW-0201">Cytochrome c-type biogenesis</keyword>
<evidence type="ECO:0000313" key="12">
    <source>
        <dbReference type="Proteomes" id="UP000218332"/>
    </source>
</evidence>
<feature type="signal peptide" evidence="7">
    <location>
        <begin position="1"/>
        <end position="18"/>
    </location>
</feature>
<comment type="similarity">
    <text evidence="1 7">Belongs to the CcmH/CycL/Ccl2/NrfF family.</text>
</comment>
<dbReference type="FunFam" id="1.10.8.640:FF:000001">
    <property type="entry name" value="Cytochrome c-type biogenesis protein"/>
    <property type="match status" value="1"/>
</dbReference>
<dbReference type="PANTHER" id="PTHR47870">
    <property type="entry name" value="CYTOCHROME C-TYPE BIOGENESIS PROTEIN CCMH"/>
    <property type="match status" value="1"/>
</dbReference>
<evidence type="ECO:0000313" key="11">
    <source>
        <dbReference type="EMBL" id="PVY79290.1"/>
    </source>
</evidence>
<evidence type="ECO:0000256" key="4">
    <source>
        <dbReference type="ARBA" id="ARBA00022729"/>
    </source>
</evidence>
<evidence type="ECO:0000256" key="5">
    <source>
        <dbReference type="ARBA" id="ARBA00022748"/>
    </source>
</evidence>
<reference evidence="10 12" key="1">
    <citation type="submission" date="2017-07" db="EMBL/GenBank/DDBJ databases">
        <title>Tamlnaduibacter salinus (Mi-7) genome sequencing.</title>
        <authorList>
            <person name="Verma A."/>
            <person name="Krishnamurthi S."/>
        </authorList>
    </citation>
    <scope>NUCLEOTIDE SEQUENCE [LARGE SCALE GENOMIC DNA]</scope>
    <source>
        <strain evidence="10 12">Mi-7</strain>
    </source>
</reference>
<evidence type="ECO:0000256" key="2">
    <source>
        <dbReference type="ARBA" id="ARBA00022617"/>
    </source>
</evidence>
<dbReference type="InterPro" id="IPR005616">
    <property type="entry name" value="CcmH/CycL/Ccl2/NrfF_N"/>
</dbReference>
<accession>A0A2A2I5M9</accession>
<keyword evidence="7" id="KW-1133">Transmembrane helix</keyword>
<dbReference type="Proteomes" id="UP000245887">
    <property type="component" value="Unassembled WGS sequence"/>
</dbReference>
<dbReference type="Gene3D" id="1.10.8.640">
    <property type="entry name" value="Cytochrome C biogenesis protein"/>
    <property type="match status" value="1"/>
</dbReference>
<organism evidence="10 12">
    <name type="scientific">Tamilnaduibacter salinus</name>
    <dbReference type="NCBI Taxonomy" id="1484056"/>
    <lineage>
        <taxon>Bacteria</taxon>
        <taxon>Pseudomonadati</taxon>
        <taxon>Pseudomonadota</taxon>
        <taxon>Gammaproteobacteria</taxon>
        <taxon>Pseudomonadales</taxon>
        <taxon>Marinobacteraceae</taxon>
        <taxon>Tamilnaduibacter</taxon>
    </lineage>
</organism>
<reference evidence="11 13" key="2">
    <citation type="submission" date="2018-04" db="EMBL/GenBank/DDBJ databases">
        <title>Genomic Encyclopedia of Type Strains, Phase IV (KMG-IV): sequencing the most valuable type-strain genomes for metagenomic binning, comparative biology and taxonomic classification.</title>
        <authorList>
            <person name="Goeker M."/>
        </authorList>
    </citation>
    <scope>NUCLEOTIDE SEQUENCE [LARGE SCALE GENOMIC DNA]</scope>
    <source>
        <strain evidence="11 13">DSM 28688</strain>
    </source>
</reference>
<evidence type="ECO:0000256" key="8">
    <source>
        <dbReference type="SAM" id="MobiDB-lite"/>
    </source>
</evidence>
<keyword evidence="2 7" id="KW-0349">Heme</keyword>
<evidence type="ECO:0000259" key="9">
    <source>
        <dbReference type="Pfam" id="PF03918"/>
    </source>
</evidence>
<evidence type="ECO:0000313" key="10">
    <source>
        <dbReference type="EMBL" id="PAV26445.1"/>
    </source>
</evidence>
<keyword evidence="3 7" id="KW-0479">Metal-binding</keyword>
<dbReference type="EMBL" id="QEKQ01000001">
    <property type="protein sequence ID" value="PVY79290.1"/>
    <property type="molecule type" value="Genomic_DNA"/>
</dbReference>
<evidence type="ECO:0000256" key="7">
    <source>
        <dbReference type="RuleBase" id="RU364112"/>
    </source>
</evidence>
<dbReference type="GO" id="GO:0005886">
    <property type="term" value="C:plasma membrane"/>
    <property type="evidence" value="ECO:0007669"/>
    <property type="project" value="TreeGrafter"/>
</dbReference>
<keyword evidence="4 7" id="KW-0732">Signal</keyword>
<keyword evidence="7" id="KW-0812">Transmembrane</keyword>
<dbReference type="OrthoDB" id="9804975at2"/>
<keyword evidence="7" id="KW-0472">Membrane</keyword>
<dbReference type="PANTHER" id="PTHR47870:SF1">
    <property type="entry name" value="CYTOCHROME C-TYPE BIOGENESIS PROTEIN CCMH"/>
    <property type="match status" value="1"/>
</dbReference>
<proteinExistence type="inferred from homology"/>
<protein>
    <recommendedName>
        <fullName evidence="7">Cytochrome c-type biogenesis protein</fullName>
    </recommendedName>
</protein>
<name>A0A2A2I5M9_9GAMM</name>
<dbReference type="GO" id="GO:0046872">
    <property type="term" value="F:metal ion binding"/>
    <property type="evidence" value="ECO:0007669"/>
    <property type="project" value="UniProtKB-KW"/>
</dbReference>
<gene>
    <name evidence="11" type="ORF">C8D92_101503</name>
    <name evidence="10" type="ORF">CF392_05790</name>
</gene>
<keyword evidence="6 7" id="KW-0408">Iron</keyword>
<dbReference type="Proteomes" id="UP000218332">
    <property type="component" value="Unassembled WGS sequence"/>
</dbReference>